<keyword evidence="7" id="KW-0684">Rhamnose metabolism</keyword>
<dbReference type="PANTHER" id="PTHR10196:SF93">
    <property type="entry name" value="L-RHAMNULOKINASE"/>
    <property type="match status" value="1"/>
</dbReference>
<dbReference type="EMBL" id="WBKB01000008">
    <property type="protein sequence ID" value="KAB1641685.1"/>
    <property type="molecule type" value="Genomic_DNA"/>
</dbReference>
<feature type="domain" description="Carbohydrate kinase FGGY N-terminal" evidence="8">
    <location>
        <begin position="14"/>
        <end position="248"/>
    </location>
</feature>
<dbReference type="Pfam" id="PF00370">
    <property type="entry name" value="FGGY_N"/>
    <property type="match status" value="1"/>
</dbReference>
<dbReference type="GO" id="GO:0005524">
    <property type="term" value="F:ATP binding"/>
    <property type="evidence" value="ECO:0007669"/>
    <property type="project" value="UniProtKB-KW"/>
</dbReference>
<reference evidence="10 11" key="1">
    <citation type="submission" date="2019-09" db="EMBL/GenBank/DDBJ databases">
        <title>Phylogeny of genus Pseudoclavibacter and closely related genus.</title>
        <authorList>
            <person name="Li Y."/>
        </authorList>
    </citation>
    <scope>NUCLEOTIDE SEQUENCE [LARGE SCALE GENOMIC DNA]</scope>
    <source>
        <strain evidence="10 11">KCTC 13959</strain>
    </source>
</reference>
<proteinExistence type="inferred from homology"/>
<dbReference type="AlphaFoldDB" id="A0A7J5B9H5"/>
<keyword evidence="3" id="KW-0547">Nucleotide-binding</keyword>
<keyword evidence="4 10" id="KW-0418">Kinase</keyword>
<dbReference type="Pfam" id="PF02782">
    <property type="entry name" value="FGGY_C"/>
    <property type="match status" value="1"/>
</dbReference>
<dbReference type="Proteomes" id="UP000433493">
    <property type="component" value="Unassembled WGS sequence"/>
</dbReference>
<dbReference type="RefSeq" id="WP_158053004.1">
    <property type="nucleotide sequence ID" value="NZ_WBKB01000008.1"/>
</dbReference>
<dbReference type="InterPro" id="IPR013449">
    <property type="entry name" value="Rhamnulokinase"/>
</dbReference>
<evidence type="ECO:0000259" key="8">
    <source>
        <dbReference type="Pfam" id="PF00370"/>
    </source>
</evidence>
<dbReference type="GO" id="GO:0019301">
    <property type="term" value="P:rhamnose catabolic process"/>
    <property type="evidence" value="ECO:0007669"/>
    <property type="project" value="InterPro"/>
</dbReference>
<dbReference type="OrthoDB" id="9761504at2"/>
<gene>
    <name evidence="10" type="ORF">F8O05_12110</name>
</gene>
<evidence type="ECO:0000256" key="1">
    <source>
        <dbReference type="ARBA" id="ARBA00009156"/>
    </source>
</evidence>
<evidence type="ECO:0000256" key="5">
    <source>
        <dbReference type="ARBA" id="ARBA00022840"/>
    </source>
</evidence>
<keyword evidence="11" id="KW-1185">Reference proteome</keyword>
<dbReference type="InterPro" id="IPR018484">
    <property type="entry name" value="FGGY_N"/>
</dbReference>
<accession>A0A7J5B9H5</accession>
<keyword evidence="6" id="KW-1015">Disulfide bond</keyword>
<organism evidence="10 11">
    <name type="scientific">Gulosibacter chungangensis</name>
    <dbReference type="NCBI Taxonomy" id="979746"/>
    <lineage>
        <taxon>Bacteria</taxon>
        <taxon>Bacillati</taxon>
        <taxon>Actinomycetota</taxon>
        <taxon>Actinomycetes</taxon>
        <taxon>Micrococcales</taxon>
        <taxon>Microbacteriaceae</taxon>
        <taxon>Gulosibacter</taxon>
    </lineage>
</organism>
<dbReference type="SUPFAM" id="SSF53067">
    <property type="entry name" value="Actin-like ATPase domain"/>
    <property type="match status" value="2"/>
</dbReference>
<dbReference type="GO" id="GO:0006071">
    <property type="term" value="P:glycerol metabolic process"/>
    <property type="evidence" value="ECO:0007669"/>
    <property type="project" value="TreeGrafter"/>
</dbReference>
<comment type="similarity">
    <text evidence="1">Belongs to the FGGY kinase family.</text>
</comment>
<evidence type="ECO:0000256" key="2">
    <source>
        <dbReference type="ARBA" id="ARBA00022679"/>
    </source>
</evidence>
<evidence type="ECO:0000256" key="6">
    <source>
        <dbReference type="ARBA" id="ARBA00023157"/>
    </source>
</evidence>
<dbReference type="CDD" id="cd07771">
    <property type="entry name" value="ASKHA_NBD_FGGY_RhaB-like"/>
    <property type="match status" value="1"/>
</dbReference>
<dbReference type="InterPro" id="IPR018485">
    <property type="entry name" value="FGGY_C"/>
</dbReference>
<feature type="domain" description="Carbohydrate kinase FGGY C-terminal" evidence="9">
    <location>
        <begin position="258"/>
        <end position="453"/>
    </location>
</feature>
<dbReference type="PANTHER" id="PTHR10196">
    <property type="entry name" value="SUGAR KINASE"/>
    <property type="match status" value="1"/>
</dbReference>
<evidence type="ECO:0000313" key="10">
    <source>
        <dbReference type="EMBL" id="KAB1641685.1"/>
    </source>
</evidence>
<comment type="caution">
    <text evidence="10">The sequence shown here is derived from an EMBL/GenBank/DDBJ whole genome shotgun (WGS) entry which is preliminary data.</text>
</comment>
<name>A0A7J5B9H5_9MICO</name>
<protein>
    <submittedName>
        <fullName evidence="10">Rhamnulokinase</fullName>
    </submittedName>
</protein>
<evidence type="ECO:0000256" key="7">
    <source>
        <dbReference type="ARBA" id="ARBA00023308"/>
    </source>
</evidence>
<evidence type="ECO:0000256" key="3">
    <source>
        <dbReference type="ARBA" id="ARBA00022741"/>
    </source>
</evidence>
<dbReference type="InterPro" id="IPR043129">
    <property type="entry name" value="ATPase_NBD"/>
</dbReference>
<keyword evidence="2" id="KW-0808">Transferase</keyword>
<dbReference type="GO" id="GO:0008993">
    <property type="term" value="F:rhamnulokinase activity"/>
    <property type="evidence" value="ECO:0007669"/>
    <property type="project" value="InterPro"/>
</dbReference>
<sequence length="486" mass="51708">MSGGIAGAAGRTVAAVDLGATSGRVILGQVADGRLRMRHIARFPNNPVDLGDGLHWNIVELYRQVLAGLATAEREAPGEIASIGIDSWAVDYGLLRGGRLLGVPFHYRDPRGSRAVEPVHARVSAAELYARNGLQHLDFNTVFQLAAEGDLLSIADRMLLIPDLFAHWLTGAEVAERTNASTTGVYDPRRRDWDRELMAALGLPPRILPPLVDAGASLGVLRGRAAEVVGREIEVTAVGSHDTASAVVAIPNPGRDFAYISCGTWGLVGLELDEPVMTEAARLANFTNEGGVDGRIRFLHNVMGMWLLSESLRHWYPAASDAERSATLQELLRAADLVDAPVAIIDVNDPVFSPPGDIPGRVQEWCRAHGEPVPSTPAEILRTIIESLAEAFARAVADASRLADHEVNVIHIVGGGSQNTLLCQRLADRSGLTVLAGPVEATAMGNLLVQARARGLVGGDLAALRAVVAASVEVVRYVPRGAVVVH</sequence>
<evidence type="ECO:0000313" key="11">
    <source>
        <dbReference type="Proteomes" id="UP000433493"/>
    </source>
</evidence>
<dbReference type="Gene3D" id="3.30.420.40">
    <property type="match status" value="2"/>
</dbReference>
<keyword evidence="5" id="KW-0067">ATP-binding</keyword>
<dbReference type="GO" id="GO:0005829">
    <property type="term" value="C:cytosol"/>
    <property type="evidence" value="ECO:0007669"/>
    <property type="project" value="TreeGrafter"/>
</dbReference>
<evidence type="ECO:0000259" key="9">
    <source>
        <dbReference type="Pfam" id="PF02782"/>
    </source>
</evidence>
<dbReference type="GO" id="GO:0004370">
    <property type="term" value="F:glycerol kinase activity"/>
    <property type="evidence" value="ECO:0007669"/>
    <property type="project" value="TreeGrafter"/>
</dbReference>
<evidence type="ECO:0000256" key="4">
    <source>
        <dbReference type="ARBA" id="ARBA00022777"/>
    </source>
</evidence>